<name>X0TPK4_9ZZZZ</name>
<reference evidence="1" key="1">
    <citation type="journal article" date="2014" name="Front. Microbiol.">
        <title>High frequency of phylogenetically diverse reductive dehalogenase-homologous genes in deep subseafloor sedimentary metagenomes.</title>
        <authorList>
            <person name="Kawai M."/>
            <person name="Futagami T."/>
            <person name="Toyoda A."/>
            <person name="Takaki Y."/>
            <person name="Nishi S."/>
            <person name="Hori S."/>
            <person name="Arai W."/>
            <person name="Tsubouchi T."/>
            <person name="Morono Y."/>
            <person name="Uchiyama I."/>
            <person name="Ito T."/>
            <person name="Fujiyama A."/>
            <person name="Inagaki F."/>
            <person name="Takami H."/>
        </authorList>
    </citation>
    <scope>NUCLEOTIDE SEQUENCE</scope>
    <source>
        <strain evidence="1">Expedition CK06-06</strain>
    </source>
</reference>
<organism evidence="1">
    <name type="scientific">marine sediment metagenome</name>
    <dbReference type="NCBI Taxonomy" id="412755"/>
    <lineage>
        <taxon>unclassified sequences</taxon>
        <taxon>metagenomes</taxon>
        <taxon>ecological metagenomes</taxon>
    </lineage>
</organism>
<dbReference type="PANTHER" id="PTHR38031">
    <property type="entry name" value="SULFUR CARRIER PROTEIN SLR0821-RELATED"/>
    <property type="match status" value="1"/>
</dbReference>
<dbReference type="AlphaFoldDB" id="X0TPK4"/>
<dbReference type="InterPro" id="IPR012675">
    <property type="entry name" value="Beta-grasp_dom_sf"/>
</dbReference>
<proteinExistence type="predicted"/>
<accession>X0TPK4</accession>
<comment type="caution">
    <text evidence="1">The sequence shown here is derived from an EMBL/GenBank/DDBJ whole genome shotgun (WGS) entry which is preliminary data.</text>
</comment>
<evidence type="ECO:0000313" key="1">
    <source>
        <dbReference type="EMBL" id="GAF78045.1"/>
    </source>
</evidence>
<dbReference type="SUPFAM" id="SSF54285">
    <property type="entry name" value="MoaD/ThiS"/>
    <property type="match status" value="1"/>
</dbReference>
<dbReference type="PANTHER" id="PTHR38031:SF1">
    <property type="entry name" value="SULFUR CARRIER PROTEIN CYSO"/>
    <property type="match status" value="1"/>
</dbReference>
<gene>
    <name evidence="1" type="ORF">S01H1_18143</name>
</gene>
<dbReference type="Gene3D" id="3.10.20.30">
    <property type="match status" value="1"/>
</dbReference>
<dbReference type="InterPro" id="IPR016155">
    <property type="entry name" value="Mopterin_synth/thiamin_S_b"/>
</dbReference>
<dbReference type="InterPro" id="IPR003749">
    <property type="entry name" value="ThiS/MoaD-like"/>
</dbReference>
<dbReference type="EMBL" id="BARS01009679">
    <property type="protein sequence ID" value="GAF78045.1"/>
    <property type="molecule type" value="Genomic_DNA"/>
</dbReference>
<dbReference type="InterPro" id="IPR052045">
    <property type="entry name" value="Sulfur_Carrier/Prot_Modifier"/>
</dbReference>
<dbReference type="Pfam" id="PF02597">
    <property type="entry name" value="ThiS"/>
    <property type="match status" value="1"/>
</dbReference>
<sequence length="87" mass="9115">MATVSIPLLLKDVTGGARRVEVQGSTLEEIITALDEIHPGIETRVRDGDKLSPTVAFTIDGKIAARGLDTPVRADSEVCLLPSFGGG</sequence>
<protein>
    <submittedName>
        <fullName evidence="1">Uncharacterized protein</fullName>
    </submittedName>
</protein>